<dbReference type="GO" id="GO:0005262">
    <property type="term" value="F:calcium channel activity"/>
    <property type="evidence" value="ECO:0007669"/>
    <property type="project" value="UniProtKB-KW"/>
</dbReference>
<keyword evidence="5" id="KW-0268">Exocytosis</keyword>
<keyword evidence="9" id="KW-0677">Repeat</keyword>
<dbReference type="VEuPathDB" id="VectorBase:LDEU005529"/>
<dbReference type="EMBL" id="NCKV01002693">
    <property type="protein sequence ID" value="RWS26511.1"/>
    <property type="molecule type" value="Genomic_DNA"/>
</dbReference>
<evidence type="ECO:0000256" key="9">
    <source>
        <dbReference type="ARBA" id="ARBA00022737"/>
    </source>
</evidence>
<dbReference type="GO" id="GO:0098703">
    <property type="term" value="P:calcium ion import across plasma membrane"/>
    <property type="evidence" value="ECO:0007669"/>
    <property type="project" value="TreeGrafter"/>
</dbReference>
<dbReference type="AlphaFoldDB" id="A0A443SG64"/>
<name>A0A443SG64_9ACAR</name>
<evidence type="ECO:0000256" key="3">
    <source>
        <dbReference type="ARBA" id="ARBA00022448"/>
    </source>
</evidence>
<evidence type="ECO:0000256" key="10">
    <source>
        <dbReference type="ARBA" id="ARBA00022837"/>
    </source>
</evidence>
<evidence type="ECO:0000256" key="13">
    <source>
        <dbReference type="ARBA" id="ARBA00023298"/>
    </source>
</evidence>
<keyword evidence="7" id="KW-0109">Calcium transport</keyword>
<keyword evidence="10" id="KW-0106">Calcium</keyword>
<keyword evidence="6" id="KW-1052">Target cell membrane</keyword>
<dbReference type="GO" id="GO:0044218">
    <property type="term" value="C:other organism cell membrane"/>
    <property type="evidence" value="ECO:0007669"/>
    <property type="project" value="UniProtKB-KW"/>
</dbReference>
<dbReference type="InterPro" id="IPR024862">
    <property type="entry name" value="TRPV"/>
</dbReference>
<keyword evidence="16" id="KW-1185">Reference proteome</keyword>
<keyword evidence="14" id="KW-0407">Ion channel</keyword>
<keyword evidence="3" id="KW-0813">Transport</keyword>
<keyword evidence="11" id="KW-0800">Toxin</keyword>
<dbReference type="GO" id="GO:0044231">
    <property type="term" value="C:host cell presynaptic membrane"/>
    <property type="evidence" value="ECO:0007669"/>
    <property type="project" value="UniProtKB-KW"/>
</dbReference>
<dbReference type="Proteomes" id="UP000288716">
    <property type="component" value="Unassembled WGS sequence"/>
</dbReference>
<evidence type="ECO:0000256" key="4">
    <source>
        <dbReference type="ARBA" id="ARBA00022475"/>
    </source>
</evidence>
<evidence type="ECO:0000313" key="15">
    <source>
        <dbReference type="EMBL" id="RWS26511.1"/>
    </source>
</evidence>
<dbReference type="PANTHER" id="PTHR10582">
    <property type="entry name" value="TRANSIENT RECEPTOR POTENTIAL ION CHANNEL PROTEIN"/>
    <property type="match status" value="1"/>
</dbReference>
<keyword evidence="4" id="KW-1003">Cell membrane</keyword>
<dbReference type="PANTHER" id="PTHR10582:SF2">
    <property type="entry name" value="INACTIVE"/>
    <property type="match status" value="1"/>
</dbReference>
<evidence type="ECO:0000256" key="8">
    <source>
        <dbReference type="ARBA" id="ARBA00022673"/>
    </source>
</evidence>
<comment type="subcellular location">
    <subcellularLocation>
        <location evidence="2">Cell membrane</location>
        <topology evidence="2">Multi-pass membrane protein</topology>
    </subcellularLocation>
    <subcellularLocation>
        <location evidence="1">Target cell membrane</location>
    </subcellularLocation>
</comment>
<keyword evidence="8" id="KW-0107">Calcium channel</keyword>
<keyword evidence="13" id="KW-1053">Target membrane</keyword>
<dbReference type="Pfam" id="PF12796">
    <property type="entry name" value="Ank_2"/>
    <property type="match status" value="1"/>
</dbReference>
<evidence type="ECO:0000256" key="14">
    <source>
        <dbReference type="ARBA" id="ARBA00023303"/>
    </source>
</evidence>
<dbReference type="SUPFAM" id="SSF48403">
    <property type="entry name" value="Ankyrin repeat"/>
    <property type="match status" value="1"/>
</dbReference>
<gene>
    <name evidence="15" type="ORF">B4U80_13758</name>
</gene>
<evidence type="ECO:0000256" key="12">
    <source>
        <dbReference type="ARBA" id="ARBA00023065"/>
    </source>
</evidence>
<feature type="non-terminal residue" evidence="15">
    <location>
        <position position="126"/>
    </location>
</feature>
<evidence type="ECO:0000256" key="11">
    <source>
        <dbReference type="ARBA" id="ARBA00023028"/>
    </source>
</evidence>
<accession>A0A443SG64</accession>
<keyword evidence="12" id="KW-0406">Ion transport</keyword>
<evidence type="ECO:0000313" key="16">
    <source>
        <dbReference type="Proteomes" id="UP000288716"/>
    </source>
</evidence>
<evidence type="ECO:0000256" key="6">
    <source>
        <dbReference type="ARBA" id="ARBA00022537"/>
    </source>
</evidence>
<dbReference type="GO" id="GO:0005886">
    <property type="term" value="C:plasma membrane"/>
    <property type="evidence" value="ECO:0007669"/>
    <property type="project" value="UniProtKB-SubCell"/>
</dbReference>
<evidence type="ECO:0000256" key="1">
    <source>
        <dbReference type="ARBA" id="ARBA00004175"/>
    </source>
</evidence>
<dbReference type="GO" id="GO:0006887">
    <property type="term" value="P:exocytosis"/>
    <property type="evidence" value="ECO:0007669"/>
    <property type="project" value="UniProtKB-KW"/>
</dbReference>
<proteinExistence type="predicted"/>
<keyword evidence="6" id="KW-0472">Membrane</keyword>
<protein>
    <submittedName>
        <fullName evidence="15">Ankyrin repeat protein-like protein</fullName>
    </submittedName>
</protein>
<dbReference type="InterPro" id="IPR002110">
    <property type="entry name" value="Ankyrin_rpt"/>
</dbReference>
<organism evidence="15 16">
    <name type="scientific">Leptotrombidium deliense</name>
    <dbReference type="NCBI Taxonomy" id="299467"/>
    <lineage>
        <taxon>Eukaryota</taxon>
        <taxon>Metazoa</taxon>
        <taxon>Ecdysozoa</taxon>
        <taxon>Arthropoda</taxon>
        <taxon>Chelicerata</taxon>
        <taxon>Arachnida</taxon>
        <taxon>Acari</taxon>
        <taxon>Acariformes</taxon>
        <taxon>Trombidiformes</taxon>
        <taxon>Prostigmata</taxon>
        <taxon>Anystina</taxon>
        <taxon>Parasitengona</taxon>
        <taxon>Trombiculoidea</taxon>
        <taxon>Trombiculidae</taxon>
        <taxon>Leptotrombidium</taxon>
    </lineage>
</organism>
<keyword evidence="11" id="KW-0528">Neurotoxin</keyword>
<evidence type="ECO:0000256" key="5">
    <source>
        <dbReference type="ARBA" id="ARBA00022483"/>
    </source>
</evidence>
<dbReference type="Gene3D" id="1.25.40.20">
    <property type="entry name" value="Ankyrin repeat-containing domain"/>
    <property type="match status" value="1"/>
</dbReference>
<dbReference type="OrthoDB" id="533508at2759"/>
<dbReference type="InterPro" id="IPR036770">
    <property type="entry name" value="Ankyrin_rpt-contain_sf"/>
</dbReference>
<keyword evidence="11" id="KW-0638">Presynaptic neurotoxin</keyword>
<reference evidence="15 16" key="1">
    <citation type="journal article" date="2018" name="Gigascience">
        <title>Genomes of trombidid mites reveal novel predicted allergens and laterally-transferred genes associated with secondary metabolism.</title>
        <authorList>
            <person name="Dong X."/>
            <person name="Chaisiri K."/>
            <person name="Xia D."/>
            <person name="Armstrong S.D."/>
            <person name="Fang Y."/>
            <person name="Donnelly M.J."/>
            <person name="Kadowaki T."/>
            <person name="McGarry J.W."/>
            <person name="Darby A.C."/>
            <person name="Makepeace B.L."/>
        </authorList>
    </citation>
    <scope>NUCLEOTIDE SEQUENCE [LARGE SCALE GENOMIC DNA]</scope>
    <source>
        <strain evidence="15">UoL-UT</strain>
    </source>
</reference>
<evidence type="ECO:0000256" key="7">
    <source>
        <dbReference type="ARBA" id="ARBA00022568"/>
    </source>
</evidence>
<sequence length="126" mass="14452">MAFINYNNCFLMKLNHPKLQSRNRELSMSYLGEYPLSWAVCINDKRIYNKLMSFNANPNLKDSFGNNVLHVIVTKGITQFYSFALKHTLGAADEQSCNNDKLSPMALACTLGRYQIFNEIVEPQCF</sequence>
<comment type="caution">
    <text evidence="15">The sequence shown here is derived from an EMBL/GenBank/DDBJ whole genome shotgun (WGS) entry which is preliminary data.</text>
</comment>
<evidence type="ECO:0000256" key="2">
    <source>
        <dbReference type="ARBA" id="ARBA00004651"/>
    </source>
</evidence>
<dbReference type="STRING" id="299467.A0A443SG64"/>